<evidence type="ECO:0008006" key="5">
    <source>
        <dbReference type="Google" id="ProtNLM"/>
    </source>
</evidence>
<comment type="caution">
    <text evidence="3">The sequence shown here is derived from an EMBL/GenBank/DDBJ whole genome shotgun (WGS) entry which is preliminary data.</text>
</comment>
<dbReference type="Pfam" id="PF13476">
    <property type="entry name" value="AAA_23"/>
    <property type="match status" value="1"/>
</dbReference>
<accession>A0ABP9PMV1</accession>
<dbReference type="InterPro" id="IPR003959">
    <property type="entry name" value="ATPase_AAA_core"/>
</dbReference>
<reference evidence="4" key="1">
    <citation type="journal article" date="2019" name="Int. J. Syst. Evol. Microbiol.">
        <title>The Global Catalogue of Microorganisms (GCM) 10K type strain sequencing project: providing services to taxonomists for standard genome sequencing and annotation.</title>
        <authorList>
            <consortium name="The Broad Institute Genomics Platform"/>
            <consortium name="The Broad Institute Genome Sequencing Center for Infectious Disease"/>
            <person name="Wu L."/>
            <person name="Ma J."/>
        </authorList>
    </citation>
    <scope>NUCLEOTIDE SEQUENCE [LARGE SCALE GENOMIC DNA]</scope>
    <source>
        <strain evidence="4">JCM 18053</strain>
    </source>
</reference>
<name>A0ABP9PMV1_9BACT</name>
<dbReference type="PIRSF" id="PIRSF029347">
    <property type="entry name" value="RecF"/>
    <property type="match status" value="1"/>
</dbReference>
<keyword evidence="4" id="KW-1185">Reference proteome</keyword>
<sequence>MITRIRIQNFRSFVDAEVKLRPFSLVVGANGSGKTNLLRFLSLLSNAPSFDIEAFMEEAKNGESPVFETAQQWIKHINSPTKPTGFDVFMNDGHSDFGVHAEEILEGQFQLTWRFPWKPGTLIPRFALEADCISEAEAIVADAQIKENGSGTAQVLESLKNGDREDLFDKIEENFKRYVPEVEKLSLRTTAEGTKQIQVRERGLSKPLPATELSEGTRLVLCILTIVHQENPPPIILLEDIDRGLHPRLFEYVAPMMKDIAEKHGINILATTHNPYLVDCFQDDKEAVIIVEKKDGASTLSTLADRLKDLDYDSVDPEDMPLGNLWFSGLVGGVPAKINRRPAN</sequence>
<dbReference type="InterPro" id="IPR038729">
    <property type="entry name" value="Rad50/SbcC_AAA"/>
</dbReference>
<dbReference type="Proteomes" id="UP001499852">
    <property type="component" value="Unassembled WGS sequence"/>
</dbReference>
<feature type="domain" description="Rad50/SbcC-type AAA" evidence="2">
    <location>
        <begin position="4"/>
        <end position="43"/>
    </location>
</feature>
<evidence type="ECO:0000259" key="2">
    <source>
        <dbReference type="Pfam" id="PF13476"/>
    </source>
</evidence>
<dbReference type="PANTHER" id="PTHR40396:SF1">
    <property type="entry name" value="ATPASE AAA-TYPE CORE DOMAIN-CONTAINING PROTEIN"/>
    <property type="match status" value="1"/>
</dbReference>
<dbReference type="Gene3D" id="3.40.50.300">
    <property type="entry name" value="P-loop containing nucleotide triphosphate hydrolases"/>
    <property type="match status" value="2"/>
</dbReference>
<evidence type="ECO:0000313" key="4">
    <source>
        <dbReference type="Proteomes" id="UP001499852"/>
    </source>
</evidence>
<dbReference type="InterPro" id="IPR014555">
    <property type="entry name" value="RecF-like"/>
</dbReference>
<protein>
    <recommendedName>
        <fullName evidence="5">ATPase</fullName>
    </recommendedName>
</protein>
<evidence type="ECO:0000313" key="3">
    <source>
        <dbReference type="EMBL" id="GAA5147462.1"/>
    </source>
</evidence>
<dbReference type="PANTHER" id="PTHR40396">
    <property type="entry name" value="ATPASE-LIKE PROTEIN"/>
    <property type="match status" value="1"/>
</dbReference>
<dbReference type="RefSeq" id="WP_345738390.1">
    <property type="nucleotide sequence ID" value="NZ_BAABIA010000010.1"/>
</dbReference>
<organism evidence="3 4">
    <name type="scientific">Prosthecobacter algae</name>
    <dbReference type="NCBI Taxonomy" id="1144682"/>
    <lineage>
        <taxon>Bacteria</taxon>
        <taxon>Pseudomonadati</taxon>
        <taxon>Verrucomicrobiota</taxon>
        <taxon>Verrucomicrobiia</taxon>
        <taxon>Verrucomicrobiales</taxon>
        <taxon>Verrucomicrobiaceae</taxon>
        <taxon>Prosthecobacter</taxon>
    </lineage>
</organism>
<feature type="domain" description="ATPase AAA-type core" evidence="1">
    <location>
        <begin position="165"/>
        <end position="279"/>
    </location>
</feature>
<dbReference type="Pfam" id="PF13304">
    <property type="entry name" value="AAA_21"/>
    <property type="match status" value="1"/>
</dbReference>
<dbReference type="InterPro" id="IPR027417">
    <property type="entry name" value="P-loop_NTPase"/>
</dbReference>
<dbReference type="EMBL" id="BAABIA010000010">
    <property type="protein sequence ID" value="GAA5147462.1"/>
    <property type="molecule type" value="Genomic_DNA"/>
</dbReference>
<evidence type="ECO:0000259" key="1">
    <source>
        <dbReference type="Pfam" id="PF13304"/>
    </source>
</evidence>
<proteinExistence type="predicted"/>
<dbReference type="SUPFAM" id="SSF52540">
    <property type="entry name" value="P-loop containing nucleoside triphosphate hydrolases"/>
    <property type="match status" value="1"/>
</dbReference>
<gene>
    <name evidence="3" type="ORF">GCM10023213_42130</name>
</gene>